<dbReference type="GO" id="GO:0051287">
    <property type="term" value="F:NAD binding"/>
    <property type="evidence" value="ECO:0007669"/>
    <property type="project" value="InterPro"/>
</dbReference>
<name>A0A379FQ91_PRORE</name>
<dbReference type="EMBL" id="UGTZ01000001">
    <property type="protein sequence ID" value="SUC30858.1"/>
    <property type="molecule type" value="Genomic_DNA"/>
</dbReference>
<dbReference type="Proteomes" id="UP000254208">
    <property type="component" value="Unassembled WGS sequence"/>
</dbReference>
<evidence type="ECO:0000313" key="3">
    <source>
        <dbReference type="EMBL" id="SUC30858.1"/>
    </source>
</evidence>
<dbReference type="SUPFAM" id="SSF51735">
    <property type="entry name" value="NAD(P)-binding Rossmann-fold domains"/>
    <property type="match status" value="1"/>
</dbReference>
<reference evidence="3 4" key="1">
    <citation type="submission" date="2018-06" db="EMBL/GenBank/DDBJ databases">
        <authorList>
            <consortium name="Pathogen Informatics"/>
            <person name="Doyle S."/>
        </authorList>
    </citation>
    <scope>NUCLEOTIDE SEQUENCE [LARGE SCALE GENOMIC DNA]</scope>
    <source>
        <strain evidence="3 4">NCTC11801</strain>
    </source>
</reference>
<dbReference type="InterPro" id="IPR000534">
    <property type="entry name" value="Semialdehyde_DH_NAD-bd"/>
</dbReference>
<evidence type="ECO:0000256" key="1">
    <source>
        <dbReference type="ARBA" id="ARBA00010584"/>
    </source>
</evidence>
<sequence length="77" mass="8432">MTEGWNIAVLGATGAVGEAIISLLQEREFPVGELYLLASERSAGESVRFNGKSIQVENVTDFDWSQAQIAFLQLMKV</sequence>
<dbReference type="AlphaFoldDB" id="A0A379FQ91"/>
<comment type="similarity">
    <text evidence="1">Belongs to the aspartate-semialdehyde dehydrogenase family.</text>
</comment>
<dbReference type="GO" id="GO:0016620">
    <property type="term" value="F:oxidoreductase activity, acting on the aldehyde or oxo group of donors, NAD or NADP as acceptor"/>
    <property type="evidence" value="ECO:0007669"/>
    <property type="project" value="InterPro"/>
</dbReference>
<gene>
    <name evidence="3" type="primary">usg_1</name>
    <name evidence="3" type="ORF">NCTC11801_01799</name>
</gene>
<dbReference type="InterPro" id="IPR036291">
    <property type="entry name" value="NAD(P)-bd_dom_sf"/>
</dbReference>
<dbReference type="SMART" id="SM00859">
    <property type="entry name" value="Semialdhyde_dh"/>
    <property type="match status" value="1"/>
</dbReference>
<dbReference type="PANTHER" id="PTHR46278">
    <property type="entry name" value="DEHYDROGENASE, PUTATIVE-RELATED"/>
    <property type="match status" value="1"/>
</dbReference>
<proteinExistence type="inferred from homology"/>
<dbReference type="Gene3D" id="3.40.50.720">
    <property type="entry name" value="NAD(P)-binding Rossmann-like Domain"/>
    <property type="match status" value="1"/>
</dbReference>
<protein>
    <submittedName>
        <fullName evidence="3">USG-1 protein</fullName>
    </submittedName>
</protein>
<accession>A0A379FQ91</accession>
<evidence type="ECO:0000313" key="4">
    <source>
        <dbReference type="Proteomes" id="UP000254208"/>
    </source>
</evidence>
<organism evidence="3 4">
    <name type="scientific">Providencia rettgeri</name>
    <dbReference type="NCBI Taxonomy" id="587"/>
    <lineage>
        <taxon>Bacteria</taxon>
        <taxon>Pseudomonadati</taxon>
        <taxon>Pseudomonadota</taxon>
        <taxon>Gammaproteobacteria</taxon>
        <taxon>Enterobacterales</taxon>
        <taxon>Morganellaceae</taxon>
        <taxon>Providencia</taxon>
    </lineage>
</organism>
<dbReference type="PANTHER" id="PTHR46278:SF2">
    <property type="entry name" value="ASPARTATE-SEMIALDEHYDE DEHYDROGENASE"/>
    <property type="match status" value="1"/>
</dbReference>
<evidence type="ECO:0000259" key="2">
    <source>
        <dbReference type="SMART" id="SM00859"/>
    </source>
</evidence>
<dbReference type="Pfam" id="PF01118">
    <property type="entry name" value="Semialdhyde_dh"/>
    <property type="match status" value="1"/>
</dbReference>
<feature type="domain" description="Semialdehyde dehydrogenase NAD-binding" evidence="2">
    <location>
        <begin position="6"/>
        <end position="76"/>
    </location>
</feature>